<dbReference type="FunFam" id="3.30.1440.10:FF:000001">
    <property type="entry name" value="50S ribosomal protein L5"/>
    <property type="match status" value="1"/>
</dbReference>
<feature type="domain" description="Large ribosomal subunit protein uL5 N-terminal" evidence="7">
    <location>
        <begin position="27"/>
        <end position="82"/>
    </location>
</feature>
<comment type="function">
    <text evidence="5">This is 1 of the proteins that bind and probably mediate the attachment of the 5S RNA into the large ribosomal subunit, where it forms part of the central protuberance. In the 70S ribosome it contacts protein S13 of the 30S subunit (bridge B1b), connecting the 2 subunits; this bridge is implicated in subunit movement. Contacts the P site tRNA; the 5S rRNA and some of its associated proteins might help stabilize positioning of ribosome-bound tRNAs.</text>
</comment>
<feature type="domain" description="Large ribosomal subunit protein uL5 C-terminal" evidence="8">
    <location>
        <begin position="87"/>
        <end position="178"/>
    </location>
</feature>
<dbReference type="InterPro" id="IPR020930">
    <property type="entry name" value="Ribosomal_uL5_bac-type"/>
</dbReference>
<evidence type="ECO:0000256" key="4">
    <source>
        <dbReference type="ARBA" id="ARBA00035245"/>
    </source>
</evidence>
<dbReference type="InterPro" id="IPR020929">
    <property type="entry name" value="Ribosomal_uL5_CS"/>
</dbReference>
<keyword evidence="10" id="KW-1185">Reference proteome</keyword>
<reference evidence="9 10" key="1">
    <citation type="submission" date="2016-02" db="EMBL/GenBank/DDBJ databases">
        <authorList>
            <person name="Wen L."/>
            <person name="He K."/>
            <person name="Yang H."/>
        </authorList>
    </citation>
    <scope>NUCLEOTIDE SEQUENCE [LARGE SCALE GENOMIC DNA]</scope>
    <source>
        <strain evidence="9 10">CV41</strain>
    </source>
</reference>
<keyword evidence="3 5" id="KW-0687">Ribonucleoprotein</keyword>
<dbReference type="Proteomes" id="UP000071392">
    <property type="component" value="Unassembled WGS sequence"/>
</dbReference>
<dbReference type="Pfam" id="PF00673">
    <property type="entry name" value="Ribosomal_L5_C"/>
    <property type="match status" value="1"/>
</dbReference>
<evidence type="ECO:0000313" key="10">
    <source>
        <dbReference type="Proteomes" id="UP000071392"/>
    </source>
</evidence>
<dbReference type="STRING" id="1548208.AXK12_06825"/>
<sequence length="200" mass="21692">MSHTPTLKTLYAEQVVPALTKARGYTNKHEVPTIQKVVLNTGIDADADKTQISDIQRDLGLIAGQRPVLTKAKKAISNFKLRQGQVVGCCVTLRGNAMWDFLYRLIAVALPTIRDFRGISPKLDGNGNYNLGIADLTIFPEITVENVKKTMGLDITIVTTATDDEEGRELLRLLGMPFRRVAAAAATTTAAADEPQAEAA</sequence>
<dbReference type="Pfam" id="PF00281">
    <property type="entry name" value="Ribosomal_L5"/>
    <property type="match status" value="1"/>
</dbReference>
<evidence type="ECO:0000259" key="8">
    <source>
        <dbReference type="Pfam" id="PF00673"/>
    </source>
</evidence>
<evidence type="ECO:0000256" key="6">
    <source>
        <dbReference type="RuleBase" id="RU003930"/>
    </source>
</evidence>
<dbReference type="InterPro" id="IPR031309">
    <property type="entry name" value="Ribosomal_uL5_C"/>
</dbReference>
<comment type="subunit">
    <text evidence="5">Part of the 50S ribosomal subunit; part of the 5S rRNA/L5/L18/L25 subcomplex. Contacts the 5S rRNA and the P site tRNA. Forms a bridge to the 30S subunit in the 70S ribosome.</text>
</comment>
<evidence type="ECO:0000259" key="7">
    <source>
        <dbReference type="Pfam" id="PF00281"/>
    </source>
</evidence>
<dbReference type="GO" id="GO:0003735">
    <property type="term" value="F:structural constituent of ribosome"/>
    <property type="evidence" value="ECO:0007669"/>
    <property type="project" value="InterPro"/>
</dbReference>
<protein>
    <recommendedName>
        <fullName evidence="4 5">Large ribosomal subunit protein uL5</fullName>
    </recommendedName>
</protein>
<evidence type="ECO:0000256" key="1">
    <source>
        <dbReference type="ARBA" id="ARBA00008553"/>
    </source>
</evidence>
<dbReference type="GO" id="GO:0019843">
    <property type="term" value="F:rRNA binding"/>
    <property type="evidence" value="ECO:0007669"/>
    <property type="project" value="UniProtKB-UniRule"/>
</dbReference>
<keyword evidence="5" id="KW-0699">rRNA-binding</keyword>
<evidence type="ECO:0000256" key="5">
    <source>
        <dbReference type="HAMAP-Rule" id="MF_01333"/>
    </source>
</evidence>
<dbReference type="InterPro" id="IPR031310">
    <property type="entry name" value="Ribosomal_uL5_N"/>
</dbReference>
<evidence type="ECO:0000313" key="9">
    <source>
        <dbReference type="EMBL" id="KXU34797.1"/>
    </source>
</evidence>
<dbReference type="HAMAP" id="MF_01333_B">
    <property type="entry name" value="Ribosomal_uL5_B"/>
    <property type="match status" value="1"/>
</dbReference>
<dbReference type="GO" id="GO:0000049">
    <property type="term" value="F:tRNA binding"/>
    <property type="evidence" value="ECO:0007669"/>
    <property type="project" value="UniProtKB-UniRule"/>
</dbReference>
<dbReference type="GO" id="GO:0005840">
    <property type="term" value="C:ribosome"/>
    <property type="evidence" value="ECO:0007669"/>
    <property type="project" value="UniProtKB-KW"/>
</dbReference>
<dbReference type="EMBL" id="LSZP01000048">
    <property type="protein sequence ID" value="KXU34797.1"/>
    <property type="molecule type" value="Genomic_DNA"/>
</dbReference>
<dbReference type="SUPFAM" id="SSF55282">
    <property type="entry name" value="RL5-like"/>
    <property type="match status" value="1"/>
</dbReference>
<dbReference type="GO" id="GO:0006412">
    <property type="term" value="P:translation"/>
    <property type="evidence" value="ECO:0007669"/>
    <property type="project" value="UniProtKB-UniRule"/>
</dbReference>
<organism evidence="9 10">
    <name type="scientific">Cephaloticoccus capnophilus</name>
    <dbReference type="NCBI Taxonomy" id="1548208"/>
    <lineage>
        <taxon>Bacteria</taxon>
        <taxon>Pseudomonadati</taxon>
        <taxon>Verrucomicrobiota</taxon>
        <taxon>Opitutia</taxon>
        <taxon>Opitutales</taxon>
        <taxon>Opitutaceae</taxon>
        <taxon>Cephaloticoccus</taxon>
    </lineage>
</organism>
<comment type="caution">
    <text evidence="9">The sequence shown here is derived from an EMBL/GenBank/DDBJ whole genome shotgun (WGS) entry which is preliminary data.</text>
</comment>
<dbReference type="AlphaFoldDB" id="A0A139SJV0"/>
<dbReference type="GO" id="GO:1990904">
    <property type="term" value="C:ribonucleoprotein complex"/>
    <property type="evidence" value="ECO:0007669"/>
    <property type="project" value="UniProtKB-KW"/>
</dbReference>
<dbReference type="InterPro" id="IPR022803">
    <property type="entry name" value="Ribosomal_uL5_dom_sf"/>
</dbReference>
<gene>
    <name evidence="5" type="primary">rplE</name>
    <name evidence="9" type="ORF">AXK12_06825</name>
</gene>
<dbReference type="PROSITE" id="PS00358">
    <property type="entry name" value="RIBOSOMAL_L5"/>
    <property type="match status" value="1"/>
</dbReference>
<name>A0A139SJV0_9BACT</name>
<proteinExistence type="inferred from homology"/>
<dbReference type="OrthoDB" id="9806626at2"/>
<evidence type="ECO:0000256" key="2">
    <source>
        <dbReference type="ARBA" id="ARBA00022980"/>
    </source>
</evidence>
<keyword evidence="5" id="KW-0820">tRNA-binding</keyword>
<dbReference type="RefSeq" id="WP_068712688.1">
    <property type="nucleotide sequence ID" value="NZ_LSZP01000048.1"/>
</dbReference>
<accession>A0A139SJV0</accession>
<dbReference type="PANTHER" id="PTHR11994">
    <property type="entry name" value="60S RIBOSOMAL PROTEIN L11-RELATED"/>
    <property type="match status" value="1"/>
</dbReference>
<dbReference type="Gene3D" id="3.30.1440.10">
    <property type="match status" value="1"/>
</dbReference>
<dbReference type="InterPro" id="IPR002132">
    <property type="entry name" value="Ribosomal_uL5"/>
</dbReference>
<dbReference type="NCBIfam" id="NF000585">
    <property type="entry name" value="PRK00010.1"/>
    <property type="match status" value="1"/>
</dbReference>
<comment type="similarity">
    <text evidence="1 5 6">Belongs to the universal ribosomal protein uL5 family.</text>
</comment>
<keyword evidence="5" id="KW-0694">RNA-binding</keyword>
<evidence type="ECO:0000256" key="3">
    <source>
        <dbReference type="ARBA" id="ARBA00023274"/>
    </source>
</evidence>
<dbReference type="PIRSF" id="PIRSF002161">
    <property type="entry name" value="Ribosomal_L5"/>
    <property type="match status" value="1"/>
</dbReference>
<keyword evidence="2 5" id="KW-0689">Ribosomal protein</keyword>